<evidence type="ECO:0000256" key="1">
    <source>
        <dbReference type="ARBA" id="ARBA00010688"/>
    </source>
</evidence>
<comment type="similarity">
    <text evidence="1">Belongs to the carbohydrate kinase PfkB family.</text>
</comment>
<dbReference type="EMBL" id="FOXQ01000003">
    <property type="protein sequence ID" value="SFP94093.1"/>
    <property type="molecule type" value="Genomic_DNA"/>
</dbReference>
<organism evidence="5 6">
    <name type="scientific">Parafilimonas terrae</name>
    <dbReference type="NCBI Taxonomy" id="1465490"/>
    <lineage>
        <taxon>Bacteria</taxon>
        <taxon>Pseudomonadati</taxon>
        <taxon>Bacteroidota</taxon>
        <taxon>Chitinophagia</taxon>
        <taxon>Chitinophagales</taxon>
        <taxon>Chitinophagaceae</taxon>
        <taxon>Parafilimonas</taxon>
    </lineage>
</organism>
<dbReference type="CDD" id="cd01166">
    <property type="entry name" value="KdgK"/>
    <property type="match status" value="1"/>
</dbReference>
<keyword evidence="2" id="KW-0808">Transferase</keyword>
<dbReference type="STRING" id="1465490.SAMN05444277_103265"/>
<reference evidence="5 6" key="1">
    <citation type="submission" date="2016-10" db="EMBL/GenBank/DDBJ databases">
        <authorList>
            <person name="de Groot N.N."/>
        </authorList>
    </citation>
    <scope>NUCLEOTIDE SEQUENCE [LARGE SCALE GENOMIC DNA]</scope>
    <source>
        <strain evidence="5 6">DSM 28286</strain>
    </source>
</reference>
<dbReference type="AlphaFoldDB" id="A0A1I5UFN3"/>
<proteinExistence type="inferred from homology"/>
<sequence>MSPVLNGKWLQQNNMPVYIGGAELNVATALAKWNMPVSYCTAIPGHYLSKEILQYLGNKNIDTKPVQLSGSRIGIYFLPEGADLKSTGVIYDRSQSSFASLQPGVINWNELLEDYTWFHFSAISPAVSESAAMVCLEAVKAASAKNITVSVDLNYRAKLWQYGIKPPEIMQQLLPYCNVVMGNIWSANTLLGIDIDEHIHDKKSRQAYIEHAGITAKKIMQQYPSCNTVANTFRFDHNDGIKYYAVLDTNNNQYISTEFTSEKVMDKAGSGDCFMAGLIYATTQHYAQQHIINFAAAAAFGKLHEAGDTTSQTVQQIESSLKNVYV</sequence>
<evidence type="ECO:0000313" key="5">
    <source>
        <dbReference type="EMBL" id="SFP94093.1"/>
    </source>
</evidence>
<dbReference type="InterPro" id="IPR052700">
    <property type="entry name" value="Carb_kinase_PfkB-like"/>
</dbReference>
<dbReference type="InterPro" id="IPR011611">
    <property type="entry name" value="PfkB_dom"/>
</dbReference>
<keyword evidence="6" id="KW-1185">Reference proteome</keyword>
<dbReference type="SUPFAM" id="SSF53613">
    <property type="entry name" value="Ribokinase-like"/>
    <property type="match status" value="1"/>
</dbReference>
<accession>A0A1I5UFN3</accession>
<evidence type="ECO:0000256" key="3">
    <source>
        <dbReference type="ARBA" id="ARBA00022777"/>
    </source>
</evidence>
<dbReference type="GO" id="GO:0016301">
    <property type="term" value="F:kinase activity"/>
    <property type="evidence" value="ECO:0007669"/>
    <property type="project" value="UniProtKB-KW"/>
</dbReference>
<dbReference type="Pfam" id="PF00294">
    <property type="entry name" value="PfkB"/>
    <property type="match status" value="1"/>
</dbReference>
<evidence type="ECO:0000256" key="2">
    <source>
        <dbReference type="ARBA" id="ARBA00022679"/>
    </source>
</evidence>
<name>A0A1I5UFN3_9BACT</name>
<protein>
    <submittedName>
        <fullName evidence="5">2-dehydro-3-deoxygluconokinase</fullName>
    </submittedName>
</protein>
<dbReference type="Gene3D" id="3.40.1190.20">
    <property type="match status" value="1"/>
</dbReference>
<evidence type="ECO:0000259" key="4">
    <source>
        <dbReference type="Pfam" id="PF00294"/>
    </source>
</evidence>
<gene>
    <name evidence="5" type="ORF">SAMN05444277_103265</name>
</gene>
<keyword evidence="3 5" id="KW-0418">Kinase</keyword>
<dbReference type="PANTHER" id="PTHR43320">
    <property type="entry name" value="SUGAR KINASE"/>
    <property type="match status" value="1"/>
</dbReference>
<dbReference type="Proteomes" id="UP000199031">
    <property type="component" value="Unassembled WGS sequence"/>
</dbReference>
<evidence type="ECO:0000313" key="6">
    <source>
        <dbReference type="Proteomes" id="UP000199031"/>
    </source>
</evidence>
<dbReference type="PANTHER" id="PTHR43320:SF2">
    <property type="entry name" value="2-DEHYDRO-3-DEOXYGLUCONOKINASE_2-DEHYDRO-3-DEOXYGALACTONOKINASE"/>
    <property type="match status" value="1"/>
</dbReference>
<feature type="domain" description="Carbohydrate kinase PfkB" evidence="4">
    <location>
        <begin position="11"/>
        <end position="310"/>
    </location>
</feature>
<dbReference type="InterPro" id="IPR029056">
    <property type="entry name" value="Ribokinase-like"/>
</dbReference>